<protein>
    <submittedName>
        <fullName evidence="1">Ankyrin repeat protein</fullName>
    </submittedName>
</protein>
<dbReference type="Gene3D" id="1.25.40.20">
    <property type="entry name" value="Ankyrin repeat-containing domain"/>
    <property type="match status" value="1"/>
</dbReference>
<dbReference type="Proteomes" id="UP000054729">
    <property type="component" value="Unassembled WGS sequence"/>
</dbReference>
<dbReference type="PANTHER" id="PTHR24198">
    <property type="entry name" value="ANKYRIN REPEAT AND PROTEIN KINASE DOMAIN-CONTAINING PROTEIN"/>
    <property type="match status" value="1"/>
</dbReference>
<name>A0A0W1A1P0_9GAMM</name>
<gene>
    <name evidence="1" type="ORF">Lwal_3322</name>
</gene>
<reference evidence="1 2" key="1">
    <citation type="submission" date="2015-11" db="EMBL/GenBank/DDBJ databases">
        <title>Genomic analysis of 38 Legionella species identifies large and diverse effector repertoires.</title>
        <authorList>
            <person name="Burstein D."/>
            <person name="Amaro F."/>
            <person name="Zusman T."/>
            <person name="Lifshitz Z."/>
            <person name="Cohen O."/>
            <person name="Gilbert J.A."/>
            <person name="Pupko T."/>
            <person name="Shuman H.A."/>
            <person name="Segal G."/>
        </authorList>
    </citation>
    <scope>NUCLEOTIDE SEQUENCE [LARGE SCALE GENOMIC DNA]</scope>
    <source>
        <strain evidence="1 2">ATCC 51914</strain>
    </source>
</reference>
<accession>A0A0W1A1P0</accession>
<evidence type="ECO:0000313" key="1">
    <source>
        <dbReference type="EMBL" id="KTD75281.1"/>
    </source>
</evidence>
<keyword evidence="2" id="KW-1185">Reference proteome</keyword>
<proteinExistence type="predicted"/>
<dbReference type="STRING" id="66969.Lwal_3322"/>
<dbReference type="InterPro" id="IPR036770">
    <property type="entry name" value="Ankyrin_rpt-contain_sf"/>
</dbReference>
<organism evidence="1 2">
    <name type="scientific">Legionella waltersii</name>
    <dbReference type="NCBI Taxonomy" id="66969"/>
    <lineage>
        <taxon>Bacteria</taxon>
        <taxon>Pseudomonadati</taxon>
        <taxon>Pseudomonadota</taxon>
        <taxon>Gammaproteobacteria</taxon>
        <taxon>Legionellales</taxon>
        <taxon>Legionellaceae</taxon>
        <taxon>Legionella</taxon>
    </lineage>
</organism>
<dbReference type="SUPFAM" id="SSF48403">
    <property type="entry name" value="Ankyrin repeat"/>
    <property type="match status" value="1"/>
</dbReference>
<sequence>MDLNAELIALLNIKPISNHVYSLIELGANPDTLNHNGYSLLHLLVLNNQIEDAYYLIKNHKVNVNVKDKRGFTPLYYMLNESYTPESIIQMIRLGASPLIRNRKGQAPIHYLLQNYHFSYTLQLLEVHPESSGLSSQDGCPLELMLNNRHRQKYTADNYLTIVRCGANPSTRDAFGSTLLSIILNTASFDKAEELVALSKIHPSDRLYFKPEYIDLFITEDGISDLICNLREKKYKSREIAYLARYPSSKERVIETIKNLDSEQQKEILKECLDPSSQLNAFFAVPRGWFKTSNERGTLLQIKQLSDQIESTDTHQSIEKQYYCLF</sequence>
<dbReference type="RefSeq" id="WP_058481889.1">
    <property type="nucleotide sequence ID" value="NZ_CAAAIQ010000014.1"/>
</dbReference>
<evidence type="ECO:0000313" key="2">
    <source>
        <dbReference type="Proteomes" id="UP000054729"/>
    </source>
</evidence>
<dbReference type="PATRIC" id="fig|66969.6.peg.3617"/>
<dbReference type="EMBL" id="LNZB01000060">
    <property type="protein sequence ID" value="KTD75281.1"/>
    <property type="molecule type" value="Genomic_DNA"/>
</dbReference>
<comment type="caution">
    <text evidence="1">The sequence shown here is derived from an EMBL/GenBank/DDBJ whole genome shotgun (WGS) entry which is preliminary data.</text>
</comment>
<dbReference type="PANTHER" id="PTHR24198:SF165">
    <property type="entry name" value="ANKYRIN REPEAT-CONTAINING PROTEIN-RELATED"/>
    <property type="match status" value="1"/>
</dbReference>
<dbReference type="OrthoDB" id="5653259at2"/>
<dbReference type="AlphaFoldDB" id="A0A0W1A1P0"/>